<dbReference type="AlphaFoldDB" id="A0A7J0BYX0"/>
<dbReference type="Proteomes" id="UP000503820">
    <property type="component" value="Unassembled WGS sequence"/>
</dbReference>
<evidence type="ECO:0000259" key="1">
    <source>
        <dbReference type="Pfam" id="PF13472"/>
    </source>
</evidence>
<comment type="caution">
    <text evidence="2">The sequence shown here is derived from an EMBL/GenBank/DDBJ whole genome shotgun (WGS) entry which is preliminary data.</text>
</comment>
<dbReference type="EMBL" id="BLVP01000036">
    <property type="protein sequence ID" value="GFM38362.1"/>
    <property type="molecule type" value="Genomic_DNA"/>
</dbReference>
<dbReference type="CDD" id="cd01822">
    <property type="entry name" value="Lysophospholipase_L1_like"/>
    <property type="match status" value="1"/>
</dbReference>
<evidence type="ECO:0000313" key="3">
    <source>
        <dbReference type="Proteomes" id="UP000503820"/>
    </source>
</evidence>
<protein>
    <submittedName>
        <fullName evidence="2">Arylesterase</fullName>
    </submittedName>
</protein>
<dbReference type="Pfam" id="PF13472">
    <property type="entry name" value="Lipase_GDSL_2"/>
    <property type="match status" value="1"/>
</dbReference>
<organism evidence="2 3">
    <name type="scientific">Desulfovibrio psychrotolerans</name>
    <dbReference type="NCBI Taxonomy" id="415242"/>
    <lineage>
        <taxon>Bacteria</taxon>
        <taxon>Pseudomonadati</taxon>
        <taxon>Thermodesulfobacteriota</taxon>
        <taxon>Desulfovibrionia</taxon>
        <taxon>Desulfovibrionales</taxon>
        <taxon>Desulfovibrionaceae</taxon>
        <taxon>Desulfovibrio</taxon>
    </lineage>
</organism>
<dbReference type="Gene3D" id="3.40.50.1110">
    <property type="entry name" value="SGNH hydrolase"/>
    <property type="match status" value="1"/>
</dbReference>
<dbReference type="PANTHER" id="PTHR30383">
    <property type="entry name" value="THIOESTERASE 1/PROTEASE 1/LYSOPHOSPHOLIPASE L1"/>
    <property type="match status" value="1"/>
</dbReference>
<name>A0A7J0BYX0_9BACT</name>
<feature type="domain" description="SGNH hydrolase-type esterase" evidence="1">
    <location>
        <begin position="9"/>
        <end position="170"/>
    </location>
</feature>
<dbReference type="InterPro" id="IPR051532">
    <property type="entry name" value="Ester_Hydrolysis_Enzymes"/>
</dbReference>
<dbReference type="SUPFAM" id="SSF52266">
    <property type="entry name" value="SGNH hydrolase"/>
    <property type="match status" value="1"/>
</dbReference>
<sequence length="189" mass="20925">MNRLKTILALGDSLTEGYGLPTEASFPAVLQRLLRQRGHNVSIINQGLSGDTAWGGLKRLERYLATRPRPDAVIVELGANDAIQLTDPWEVEATLDSLLQRLAEEEIPALLAGMRPLVPADEEYVRAFEGLFPKLVERFDPVFYPFFLEGVLGKPALNLEDGIHPNAEGMTRIAQNILPSVETLLGRIR</sequence>
<accession>A0A7J0BYX0</accession>
<dbReference type="PANTHER" id="PTHR30383:SF24">
    <property type="entry name" value="THIOESTERASE 1_PROTEASE 1_LYSOPHOSPHOLIPASE L1"/>
    <property type="match status" value="1"/>
</dbReference>
<dbReference type="InterPro" id="IPR036514">
    <property type="entry name" value="SGNH_hydro_sf"/>
</dbReference>
<evidence type="ECO:0000313" key="2">
    <source>
        <dbReference type="EMBL" id="GFM38362.1"/>
    </source>
</evidence>
<gene>
    <name evidence="2" type="ORF">DSM19430T_30460</name>
</gene>
<keyword evidence="3" id="KW-1185">Reference proteome</keyword>
<dbReference type="RefSeq" id="WP_174410973.1">
    <property type="nucleotide sequence ID" value="NZ_BLVP01000036.1"/>
</dbReference>
<reference evidence="2 3" key="1">
    <citation type="submission" date="2020-05" db="EMBL/GenBank/DDBJ databases">
        <title>Draft genome sequence of Desulfovibrio psychrotolerans JS1T.</title>
        <authorList>
            <person name="Ueno A."/>
            <person name="Tamazawa S."/>
            <person name="Tamamura S."/>
            <person name="Murakami T."/>
            <person name="Kiyama T."/>
            <person name="Inomata H."/>
            <person name="Amano Y."/>
            <person name="Miyakawa K."/>
            <person name="Tamaki H."/>
            <person name="Naganuma T."/>
            <person name="Kaneko K."/>
        </authorList>
    </citation>
    <scope>NUCLEOTIDE SEQUENCE [LARGE SCALE GENOMIC DNA]</scope>
    <source>
        <strain evidence="2 3">JS1</strain>
    </source>
</reference>
<dbReference type="GO" id="GO:0004622">
    <property type="term" value="F:phosphatidylcholine lysophospholipase activity"/>
    <property type="evidence" value="ECO:0007669"/>
    <property type="project" value="TreeGrafter"/>
</dbReference>
<proteinExistence type="predicted"/>
<dbReference type="InterPro" id="IPR013830">
    <property type="entry name" value="SGNH_hydro"/>
</dbReference>